<reference evidence="2" key="1">
    <citation type="journal article" date="2020" name="Stud. Mycol.">
        <title>101 Dothideomycetes genomes: a test case for predicting lifestyles and emergence of pathogens.</title>
        <authorList>
            <person name="Haridas S."/>
            <person name="Albert R."/>
            <person name="Binder M."/>
            <person name="Bloem J."/>
            <person name="Labutti K."/>
            <person name="Salamov A."/>
            <person name="Andreopoulos B."/>
            <person name="Baker S."/>
            <person name="Barry K."/>
            <person name="Bills G."/>
            <person name="Bluhm B."/>
            <person name="Cannon C."/>
            <person name="Castanera R."/>
            <person name="Culley D."/>
            <person name="Daum C."/>
            <person name="Ezra D."/>
            <person name="Gonzalez J."/>
            <person name="Henrissat B."/>
            <person name="Kuo A."/>
            <person name="Liang C."/>
            <person name="Lipzen A."/>
            <person name="Lutzoni F."/>
            <person name="Magnuson J."/>
            <person name="Mondo S."/>
            <person name="Nolan M."/>
            <person name="Ohm R."/>
            <person name="Pangilinan J."/>
            <person name="Park H.-J."/>
            <person name="Ramirez L."/>
            <person name="Alfaro M."/>
            <person name="Sun H."/>
            <person name="Tritt A."/>
            <person name="Yoshinaga Y."/>
            <person name="Zwiers L.-H."/>
            <person name="Turgeon B."/>
            <person name="Goodwin S."/>
            <person name="Spatafora J."/>
            <person name="Crous P."/>
            <person name="Grigoriev I."/>
        </authorList>
    </citation>
    <scope>NUCLEOTIDE SEQUENCE</scope>
    <source>
        <strain evidence="2">CBS 130266</strain>
    </source>
</reference>
<organism evidence="2 3">
    <name type="scientific">Tothia fuscella</name>
    <dbReference type="NCBI Taxonomy" id="1048955"/>
    <lineage>
        <taxon>Eukaryota</taxon>
        <taxon>Fungi</taxon>
        <taxon>Dikarya</taxon>
        <taxon>Ascomycota</taxon>
        <taxon>Pezizomycotina</taxon>
        <taxon>Dothideomycetes</taxon>
        <taxon>Pleosporomycetidae</taxon>
        <taxon>Venturiales</taxon>
        <taxon>Cylindrosympodiaceae</taxon>
        <taxon>Tothia</taxon>
    </lineage>
</organism>
<feature type="transmembrane region" description="Helical" evidence="1">
    <location>
        <begin position="63"/>
        <end position="84"/>
    </location>
</feature>
<keyword evidence="1" id="KW-1133">Transmembrane helix</keyword>
<dbReference type="EMBL" id="MU007014">
    <property type="protein sequence ID" value="KAF2434970.1"/>
    <property type="molecule type" value="Genomic_DNA"/>
</dbReference>
<evidence type="ECO:0000313" key="3">
    <source>
        <dbReference type="Proteomes" id="UP000800235"/>
    </source>
</evidence>
<accession>A0A9P4P0E1</accession>
<evidence type="ECO:0000256" key="1">
    <source>
        <dbReference type="SAM" id="Phobius"/>
    </source>
</evidence>
<keyword evidence="3" id="KW-1185">Reference proteome</keyword>
<keyword evidence="1" id="KW-0472">Membrane</keyword>
<name>A0A9P4P0E1_9PEZI</name>
<dbReference type="AlphaFoldDB" id="A0A9P4P0E1"/>
<keyword evidence="1" id="KW-0812">Transmembrane</keyword>
<gene>
    <name evidence="2" type="ORF">EJ08DRAFT_385959</name>
</gene>
<comment type="caution">
    <text evidence="2">The sequence shown here is derived from an EMBL/GenBank/DDBJ whole genome shotgun (WGS) entry which is preliminary data.</text>
</comment>
<feature type="transmembrane region" description="Helical" evidence="1">
    <location>
        <begin position="20"/>
        <end position="42"/>
    </location>
</feature>
<sequence>MVFFAPHSAYAEDQKYAKSILTYHVLRSGATMGAILAIPFAIRSTLFQGPKTLPAFSSNLFIHSFRGTLGGLLFGALALGGRMWDKQDIEWQDRTWRLLENRGQIEVDRWIFEGEVIGGSGTLLAARMGRLPSALIGKTFTAVIGGIGIGAAASTTGYVLWRHAIWRGKFPERRYTISKEDTTL</sequence>
<proteinExistence type="predicted"/>
<dbReference type="Proteomes" id="UP000800235">
    <property type="component" value="Unassembled WGS sequence"/>
</dbReference>
<dbReference type="OrthoDB" id="544298at2759"/>
<protein>
    <submittedName>
        <fullName evidence="2">Uncharacterized protein</fullName>
    </submittedName>
</protein>
<feature type="transmembrane region" description="Helical" evidence="1">
    <location>
        <begin position="140"/>
        <end position="161"/>
    </location>
</feature>
<evidence type="ECO:0000313" key="2">
    <source>
        <dbReference type="EMBL" id="KAF2434970.1"/>
    </source>
</evidence>